<dbReference type="InterPro" id="IPR037532">
    <property type="entry name" value="FtsI_transpept"/>
</dbReference>
<dbReference type="EC" id="3.4.16.4" evidence="16"/>
<evidence type="ECO:0000256" key="16">
    <source>
        <dbReference type="HAMAP-Rule" id="MF_02080"/>
    </source>
</evidence>
<dbReference type="Gene3D" id="3.40.710.10">
    <property type="entry name" value="DD-peptidase/beta-lactamase superfamily"/>
    <property type="match status" value="1"/>
</dbReference>
<proteinExistence type="inferred from homology"/>
<keyword evidence="9 16" id="KW-0133">Cell shape</keyword>
<evidence type="ECO:0000313" key="20">
    <source>
        <dbReference type="Proteomes" id="UP001497493"/>
    </source>
</evidence>
<dbReference type="HAMAP" id="MF_02080">
    <property type="entry name" value="FtsI_transpept"/>
    <property type="match status" value="1"/>
</dbReference>
<evidence type="ECO:0000256" key="9">
    <source>
        <dbReference type="ARBA" id="ARBA00022960"/>
    </source>
</evidence>
<protein>
    <recommendedName>
        <fullName evidence="16">Peptidoglycan D,D-transpeptidase FtsI</fullName>
        <ecNumber evidence="16">3.4.16.4</ecNumber>
    </recommendedName>
    <alternativeName>
        <fullName evidence="16">Penicillin-binding protein 3</fullName>
        <shortName evidence="16">PBP-3</shortName>
    </alternativeName>
</protein>
<dbReference type="InterPro" id="IPR012338">
    <property type="entry name" value="Beta-lactam/transpept-like"/>
</dbReference>
<dbReference type="InterPro" id="IPR036138">
    <property type="entry name" value="PBP_dimer_sf"/>
</dbReference>
<evidence type="ECO:0000256" key="5">
    <source>
        <dbReference type="ARBA" id="ARBA00022645"/>
    </source>
</evidence>
<reference evidence="19 20" key="1">
    <citation type="submission" date="2024-04" db="EMBL/GenBank/DDBJ databases">
        <authorList>
            <person name="Cremers G."/>
        </authorList>
    </citation>
    <scope>NUCLEOTIDE SEQUENCE [LARGE SCALE GENOMIC DNA]</scope>
    <source>
        <strain evidence="19">MeCH1-AG</strain>
    </source>
</reference>
<name>A0ABP1C7E7_9GAMM</name>
<keyword evidence="8 16" id="KW-0378">Hydrolase</keyword>
<accession>A0ABP1C7E7</accession>
<dbReference type="RefSeq" id="WP_348759700.1">
    <property type="nucleotide sequence ID" value="NZ_OZ026884.1"/>
</dbReference>
<dbReference type="SUPFAM" id="SSF56519">
    <property type="entry name" value="Penicillin binding protein dimerisation domain"/>
    <property type="match status" value="1"/>
</dbReference>
<dbReference type="InterPro" id="IPR005311">
    <property type="entry name" value="PBP_dimer"/>
</dbReference>
<evidence type="ECO:0000256" key="6">
    <source>
        <dbReference type="ARBA" id="ARBA00022670"/>
    </source>
</evidence>
<organism evidence="19 20">
    <name type="scientific">Candidatus Methylocalor cossyra</name>
    <dbReference type="NCBI Taxonomy" id="3108543"/>
    <lineage>
        <taxon>Bacteria</taxon>
        <taxon>Pseudomonadati</taxon>
        <taxon>Pseudomonadota</taxon>
        <taxon>Gammaproteobacteria</taxon>
        <taxon>Methylococcales</taxon>
        <taxon>Methylococcaceae</taxon>
        <taxon>Candidatus Methylocalor</taxon>
    </lineage>
</organism>
<evidence type="ECO:0000256" key="13">
    <source>
        <dbReference type="ARBA" id="ARBA00023210"/>
    </source>
</evidence>
<keyword evidence="14 16" id="KW-0131">Cell cycle</keyword>
<evidence type="ECO:0000256" key="11">
    <source>
        <dbReference type="ARBA" id="ARBA00022989"/>
    </source>
</evidence>
<feature type="domain" description="Penicillin-binding protein dimerisation" evidence="18">
    <location>
        <begin position="62"/>
        <end position="214"/>
    </location>
</feature>
<keyword evidence="13 16" id="KW-0717">Septation</keyword>
<feature type="domain" description="Penicillin-binding protein transpeptidase" evidence="17">
    <location>
        <begin position="255"/>
        <end position="550"/>
    </location>
</feature>
<keyword evidence="3 16" id="KW-0997">Cell inner membrane</keyword>
<evidence type="ECO:0000256" key="2">
    <source>
        <dbReference type="ARBA" id="ARBA00022475"/>
    </source>
</evidence>
<sequence length="576" mass="63212">MMLITQPKLVEEENYGHRWRALLLSIGIATLVLVGRAAYLQVLDRQFLQQQGDLRHVGVLPVPAHRGRILDRNGELLAVSSPVTSIWVNPKEFRAAQPAPERLQAMAELLGLSVKELAMRIGTEEKRSFVYIKRRINPELADQVLGLGLPGVYGEREYRRYYPTGEVAAHLLGFTDIEDKGQEGMELAFDRSLGGIPGQKRILRDGQRRIIENLEEVRPPVAGKDLALSIDERLQYLAYRELKKAVLQHRARAASLVLLDAQTGEILAMVNQPSYNPNSRARFKGDASRNRALTDLFEPGSTIKPFAVACALELGLTRPDAVFNTGGQMHVGNNIVRDVHNYGTLDVTQILQKSSNVGVTQIALKVPPRKFWAFYNNLGFGQPLSTGFPGEAVGRLPHYRGWNAFEQATLSFGYGLSTSVTQLGRAYLALANDGLLPMVSLLKRTQPAETHRVMRPTTAITVRTMLEHVVSKEGTALKASVPGFRVAGKTGTVKKTTGHGYAESLYMSLFAGMAPASRPRLVMVVLIDQPSAGEYYGGAVAAPVFSSVMEGALRLLNIAPDQEFKPLLAVGQDDSA</sequence>
<evidence type="ECO:0000256" key="12">
    <source>
        <dbReference type="ARBA" id="ARBA00023136"/>
    </source>
</evidence>
<dbReference type="Proteomes" id="UP001497493">
    <property type="component" value="Chromosome"/>
</dbReference>
<comment type="catalytic activity">
    <reaction evidence="16">
        <text>Preferential cleavage: (Ac)2-L-Lys-D-Ala-|-D-Ala. Also transpeptidation of peptidyl-alanyl moieties that are N-acyl substituents of D-alanine.</text>
        <dbReference type="EC" id="3.4.16.4"/>
    </reaction>
</comment>
<dbReference type="Gene3D" id="3.30.450.330">
    <property type="match status" value="1"/>
</dbReference>
<keyword evidence="4 16" id="KW-0132">Cell division</keyword>
<keyword evidence="15 16" id="KW-0961">Cell wall biogenesis/degradation</keyword>
<keyword evidence="2 16" id="KW-1003">Cell membrane</keyword>
<keyword evidence="20" id="KW-1185">Reference proteome</keyword>
<evidence type="ECO:0000313" key="19">
    <source>
        <dbReference type="EMBL" id="CAL1240197.1"/>
    </source>
</evidence>
<dbReference type="InterPro" id="IPR001460">
    <property type="entry name" value="PCN-bd_Tpept"/>
</dbReference>
<dbReference type="Gene3D" id="3.90.1310.10">
    <property type="entry name" value="Penicillin-binding protein 2a (Domain 2)"/>
    <property type="match status" value="1"/>
</dbReference>
<keyword evidence="5 16" id="KW-0121">Carboxypeptidase</keyword>
<gene>
    <name evidence="16 19" type="primary">ftsI</name>
    <name evidence="19" type="ORF">MECH1_V1_1421</name>
</gene>
<evidence type="ECO:0000256" key="1">
    <source>
        <dbReference type="ARBA" id="ARBA00004370"/>
    </source>
</evidence>
<keyword evidence="10 16" id="KW-0573">Peptidoglycan synthesis</keyword>
<keyword evidence="7 16" id="KW-0812">Transmembrane</keyword>
<comment type="pathway">
    <text evidence="16">Cell wall biogenesis; peptidoglycan biosynthesis.</text>
</comment>
<dbReference type="SUPFAM" id="SSF56601">
    <property type="entry name" value="beta-lactamase/transpeptidase-like"/>
    <property type="match status" value="1"/>
</dbReference>
<keyword evidence="12 16" id="KW-0472">Membrane</keyword>
<dbReference type="PANTHER" id="PTHR30627:SF1">
    <property type="entry name" value="PEPTIDOGLYCAN D,D-TRANSPEPTIDASE FTSI"/>
    <property type="match status" value="1"/>
</dbReference>
<evidence type="ECO:0000259" key="18">
    <source>
        <dbReference type="Pfam" id="PF03717"/>
    </source>
</evidence>
<dbReference type="PANTHER" id="PTHR30627">
    <property type="entry name" value="PEPTIDOGLYCAN D,D-TRANSPEPTIDASE"/>
    <property type="match status" value="1"/>
</dbReference>
<dbReference type="EMBL" id="OZ026884">
    <property type="protein sequence ID" value="CAL1240197.1"/>
    <property type="molecule type" value="Genomic_DNA"/>
</dbReference>
<evidence type="ECO:0000256" key="7">
    <source>
        <dbReference type="ARBA" id="ARBA00022692"/>
    </source>
</evidence>
<evidence type="ECO:0000256" key="10">
    <source>
        <dbReference type="ARBA" id="ARBA00022984"/>
    </source>
</evidence>
<evidence type="ECO:0000259" key="17">
    <source>
        <dbReference type="Pfam" id="PF00905"/>
    </source>
</evidence>
<comment type="similarity">
    <text evidence="16">Belongs to the transpeptidase family. FtsI subfamily.</text>
</comment>
<feature type="active site" description="Acyl-ester intermediate" evidence="16">
    <location>
        <position position="301"/>
    </location>
</feature>
<dbReference type="InterPro" id="IPR050515">
    <property type="entry name" value="Beta-lactam/transpept"/>
</dbReference>
<evidence type="ECO:0000256" key="14">
    <source>
        <dbReference type="ARBA" id="ARBA00023306"/>
    </source>
</evidence>
<evidence type="ECO:0000256" key="3">
    <source>
        <dbReference type="ARBA" id="ARBA00022519"/>
    </source>
</evidence>
<feature type="transmembrane region" description="Helical" evidence="16">
    <location>
        <begin position="21"/>
        <end position="39"/>
    </location>
</feature>
<evidence type="ECO:0000256" key="4">
    <source>
        <dbReference type="ARBA" id="ARBA00022618"/>
    </source>
</evidence>
<comment type="function">
    <text evidence="16">Catalyzes cross-linking of the peptidoglycan cell wall at the division septum.</text>
</comment>
<evidence type="ECO:0000256" key="8">
    <source>
        <dbReference type="ARBA" id="ARBA00022801"/>
    </source>
</evidence>
<dbReference type="Pfam" id="PF00905">
    <property type="entry name" value="Transpeptidase"/>
    <property type="match status" value="1"/>
</dbReference>
<keyword evidence="6 16" id="KW-0645">Protease</keyword>
<keyword evidence="11 16" id="KW-1133">Transmembrane helix</keyword>
<dbReference type="Pfam" id="PF03717">
    <property type="entry name" value="PBP_dimer"/>
    <property type="match status" value="1"/>
</dbReference>
<evidence type="ECO:0000256" key="15">
    <source>
        <dbReference type="ARBA" id="ARBA00023316"/>
    </source>
</evidence>
<comment type="subcellular location">
    <subcellularLocation>
        <location evidence="16">Cell inner membrane</location>
        <topology evidence="16">Single-pass membrane protein</topology>
    </subcellularLocation>
    <subcellularLocation>
        <location evidence="1">Membrane</location>
    </subcellularLocation>
</comment>